<dbReference type="AlphaFoldDB" id="C6C8Z7"/>
<proteinExistence type="predicted"/>
<dbReference type="EMBL" id="CP001654">
    <property type="protein sequence ID" value="ACS86197.1"/>
    <property type="molecule type" value="Genomic_DNA"/>
</dbReference>
<sequence length="138" mass="15937">MMTLSVFLLIKYKVNMMKKLADVINERRVNSNSDDYVTISYRPSHKIAAMIEIMCEIYGKNKANLFYDEIRELLAEYLLTTKEHVQIVKKIAQDYEESDLARSSLGVLIEKGILSISVAVDEVYSNRLNEIMQGKDHE</sequence>
<protein>
    <submittedName>
        <fullName evidence="1">Uncharacterized protein</fullName>
    </submittedName>
</protein>
<evidence type="ECO:0000313" key="2">
    <source>
        <dbReference type="Proteomes" id="UP000002734"/>
    </source>
</evidence>
<gene>
    <name evidence="1" type="ordered locus">Dd703_2415</name>
</gene>
<reference evidence="1" key="1">
    <citation type="submission" date="2009-06" db="EMBL/GenBank/DDBJ databases">
        <title>Complete sequence of Dickeya dadantii Ech703.</title>
        <authorList>
            <consortium name="US DOE Joint Genome Institute"/>
            <person name="Lucas S."/>
            <person name="Copeland A."/>
            <person name="Lapidus A."/>
            <person name="Glavina del Rio T."/>
            <person name="Dalin E."/>
            <person name="Tice H."/>
            <person name="Bruce D."/>
            <person name="Goodwin L."/>
            <person name="Pitluck S."/>
            <person name="Chertkov O."/>
            <person name="Brettin T."/>
            <person name="Detter J.C."/>
            <person name="Han C."/>
            <person name="Larimer F."/>
            <person name="Land M."/>
            <person name="Hauser L."/>
            <person name="Kyrpides N."/>
            <person name="Mikhailova N."/>
            <person name="Balakrishnan V."/>
            <person name="Glasner J."/>
            <person name="Perna N.T."/>
        </authorList>
    </citation>
    <scope>NUCLEOTIDE SEQUENCE [LARGE SCALE GENOMIC DNA]</scope>
    <source>
        <strain evidence="1">Ech703</strain>
    </source>
</reference>
<organism evidence="1 2">
    <name type="scientific">Musicola paradisiaca (strain Ech703)</name>
    <name type="common">Dickeya paradisiaca</name>
    <name type="synonym">Dickeya dadantii</name>
    <dbReference type="NCBI Taxonomy" id="579405"/>
    <lineage>
        <taxon>Bacteria</taxon>
        <taxon>Pseudomonadati</taxon>
        <taxon>Pseudomonadota</taxon>
        <taxon>Gammaproteobacteria</taxon>
        <taxon>Enterobacterales</taxon>
        <taxon>Pectobacteriaceae</taxon>
        <taxon>Musicola</taxon>
    </lineage>
</organism>
<accession>C6C8Z7</accession>
<keyword evidence="2" id="KW-1185">Reference proteome</keyword>
<evidence type="ECO:0000313" key="1">
    <source>
        <dbReference type="EMBL" id="ACS86197.1"/>
    </source>
</evidence>
<dbReference type="KEGG" id="dda:Dd703_2415"/>
<dbReference type="Proteomes" id="UP000002734">
    <property type="component" value="Chromosome"/>
</dbReference>
<name>C6C8Z7_MUSP7</name>
<dbReference type="HOGENOM" id="CLU_1851976_0_0_6"/>
<dbReference type="STRING" id="579405.Dd703_2415"/>